<dbReference type="InterPro" id="IPR001764">
    <property type="entry name" value="Glyco_hydro_3_N"/>
</dbReference>
<protein>
    <submittedName>
        <fullName evidence="5">Glycosyl hydrolase</fullName>
    </submittedName>
</protein>
<dbReference type="PANTHER" id="PTHR42715">
    <property type="entry name" value="BETA-GLUCOSIDASE"/>
    <property type="match status" value="1"/>
</dbReference>
<dbReference type="InterPro" id="IPR026891">
    <property type="entry name" value="Fn3-like"/>
</dbReference>
<dbReference type="Proteomes" id="UP000460272">
    <property type="component" value="Unassembled WGS sequence"/>
</dbReference>
<name>A0A6P2C671_9ACTN</name>
<evidence type="ECO:0000259" key="4">
    <source>
        <dbReference type="PROSITE" id="PS51820"/>
    </source>
</evidence>
<dbReference type="Gene3D" id="3.20.20.300">
    <property type="entry name" value="Glycoside hydrolase, family 3, N-terminal domain"/>
    <property type="match status" value="1"/>
</dbReference>
<dbReference type="Pfam" id="PF14310">
    <property type="entry name" value="Fn3-like"/>
    <property type="match status" value="1"/>
</dbReference>
<gene>
    <name evidence="5" type="ORF">EAS64_06240</name>
</gene>
<dbReference type="Pfam" id="PF01915">
    <property type="entry name" value="Glyco_hydro_3_C"/>
    <property type="match status" value="1"/>
</dbReference>
<accession>A0A6P2C671</accession>
<dbReference type="Gene3D" id="3.40.50.1700">
    <property type="entry name" value="Glycoside hydrolase family 3 C-terminal domain"/>
    <property type="match status" value="1"/>
</dbReference>
<proteinExistence type="inferred from homology"/>
<feature type="transmembrane region" description="Helical" evidence="3">
    <location>
        <begin position="23"/>
        <end position="44"/>
    </location>
</feature>
<feature type="domain" description="PA14" evidence="4">
    <location>
        <begin position="480"/>
        <end position="626"/>
    </location>
</feature>
<dbReference type="SMART" id="SM01217">
    <property type="entry name" value="Fn3_like"/>
    <property type="match status" value="1"/>
</dbReference>
<dbReference type="Gene3D" id="2.60.40.10">
    <property type="entry name" value="Immunoglobulins"/>
    <property type="match status" value="1"/>
</dbReference>
<dbReference type="InterPro" id="IPR036881">
    <property type="entry name" value="Glyco_hydro_3_C_sf"/>
</dbReference>
<comment type="similarity">
    <text evidence="1">Belongs to the glycosyl hydrolase 3 family.</text>
</comment>
<dbReference type="Gene3D" id="2.60.120.260">
    <property type="entry name" value="Galactose-binding domain-like"/>
    <property type="match status" value="1"/>
</dbReference>
<reference evidence="5 6" key="1">
    <citation type="submission" date="2018-11" db="EMBL/GenBank/DDBJ databases">
        <title>Trebonia kvetii gen.nov., sp.nov., a novel acidophilic actinobacterium, and proposal of the new actinobacterial family Treboniaceae fam. nov.</title>
        <authorList>
            <person name="Rapoport D."/>
            <person name="Sagova-Mareckova M."/>
            <person name="Sedlacek I."/>
            <person name="Provaznik J."/>
            <person name="Kralova S."/>
            <person name="Pavlinic D."/>
            <person name="Benes V."/>
            <person name="Kopecky J."/>
        </authorList>
    </citation>
    <scope>NUCLEOTIDE SEQUENCE [LARGE SCALE GENOMIC DNA]</scope>
    <source>
        <strain evidence="5 6">15Tr583</strain>
    </source>
</reference>
<evidence type="ECO:0000256" key="1">
    <source>
        <dbReference type="ARBA" id="ARBA00005336"/>
    </source>
</evidence>
<dbReference type="RefSeq" id="WP_145851685.1">
    <property type="nucleotide sequence ID" value="NZ_RPFW01000001.1"/>
</dbReference>
<dbReference type="SUPFAM" id="SSF51445">
    <property type="entry name" value="(Trans)glycosidases"/>
    <property type="match status" value="1"/>
</dbReference>
<dbReference type="PRINTS" id="PR00133">
    <property type="entry name" value="GLHYDRLASE3"/>
</dbReference>
<keyword evidence="2 5" id="KW-0378">Hydrolase</keyword>
<sequence length="894" mass="91405">MDGATGQAPAANRGKGRRRRRGLLLSGAAAIGLTVACTAGTAAVTPAANAVVTVTATHTHPWLNPHQNPDNQARELLAQMTLAQKFQLVDGTGFAFNAGYAGHIQGIPALGIPDLYLADGAMGVGNGSTGVTLFPDATNSAATWDPATVYTLGSADGTEQAAKGHQISLAPNINILRTPYGGRAFEGYGEDPYLASQIVAANVKGVQSAGVIATPKHYVANDQETLRNSIDTLVSQRALAEIYDPAFQAASDAGAGAVMCSYNKINGAYACENSQTIAGTLKTVMKFKGFVMSDWFATHSTVPSVDAGLDMQMPGGTLAGPDYYSPAALQAALTAGDITQAQIDDMVFRILRSLFAVGIFDRSYPSPADVASADVSTPADNQAALTAAEQGTVLLKNNGGVLPFGKRDKSIAVIGNDAGAGAMYGGGGSAAVNPTSPVTPLAGITSRAQQAGDTVSYAQGNANYQALSALPAADFTPTTGTGPGWTATYYAGSTASGTPLGSEVVTSLNITGIPAIVTNAGVPAWSVKYTATMTPDATGTALFGLSAGGSASLTIGGKQVVSYGPGTGSTFTGLAGLTAGAAVPFELDATGLSASAGGGFFGPPTVVALTWAPQENLKWQAAASAARGSDVAVVFASNFSSEGSDLQTLELPGDQDQLIAAVAAANPRTIVVLNTSGPAYMPWLHQVAGVFEAWYPGQQDGNAIAALLYGDASPAGHLPETFPASPGQGVAHGGTVLTPNLQFPGNGTSVAYTEGIDVGYRYYDVNHQTPLFPFGYGLSYTTFGYSNLHVHADAHGATADVTITNTGRVSGSEVAQLYLSDPAAAGEPPYQLKGFQKVTLAPGHSQRIHFQLTSQDLSYYQTASSSWTVAPGQYRVSIGSNERDLALSAPFSAH</sequence>
<dbReference type="EMBL" id="RPFW01000001">
    <property type="protein sequence ID" value="TVZ06929.1"/>
    <property type="molecule type" value="Genomic_DNA"/>
</dbReference>
<dbReference type="GO" id="GO:0005975">
    <property type="term" value="P:carbohydrate metabolic process"/>
    <property type="evidence" value="ECO:0007669"/>
    <property type="project" value="InterPro"/>
</dbReference>
<dbReference type="GO" id="GO:0004553">
    <property type="term" value="F:hydrolase activity, hydrolyzing O-glycosyl compounds"/>
    <property type="evidence" value="ECO:0007669"/>
    <property type="project" value="InterPro"/>
</dbReference>
<dbReference type="InterPro" id="IPR013783">
    <property type="entry name" value="Ig-like_fold"/>
</dbReference>
<evidence type="ECO:0000256" key="2">
    <source>
        <dbReference type="ARBA" id="ARBA00022801"/>
    </source>
</evidence>
<dbReference type="InterPro" id="IPR050288">
    <property type="entry name" value="Cellulose_deg_GH3"/>
</dbReference>
<keyword evidence="6" id="KW-1185">Reference proteome</keyword>
<dbReference type="InterPro" id="IPR002772">
    <property type="entry name" value="Glyco_hydro_3_C"/>
</dbReference>
<evidence type="ECO:0000313" key="5">
    <source>
        <dbReference type="EMBL" id="TVZ06929.1"/>
    </source>
</evidence>
<comment type="caution">
    <text evidence="5">The sequence shown here is derived from an EMBL/GenBank/DDBJ whole genome shotgun (WGS) entry which is preliminary data.</text>
</comment>
<dbReference type="InterPro" id="IPR017853">
    <property type="entry name" value="GH"/>
</dbReference>
<evidence type="ECO:0000313" key="6">
    <source>
        <dbReference type="Proteomes" id="UP000460272"/>
    </source>
</evidence>
<dbReference type="InterPro" id="IPR037524">
    <property type="entry name" value="PA14/GLEYA"/>
</dbReference>
<dbReference type="Pfam" id="PF00933">
    <property type="entry name" value="Glyco_hydro_3"/>
    <property type="match status" value="1"/>
</dbReference>
<dbReference type="AlphaFoldDB" id="A0A6P2C671"/>
<dbReference type="OrthoDB" id="3187562at2"/>
<organism evidence="5 6">
    <name type="scientific">Trebonia kvetii</name>
    <dbReference type="NCBI Taxonomy" id="2480626"/>
    <lineage>
        <taxon>Bacteria</taxon>
        <taxon>Bacillati</taxon>
        <taxon>Actinomycetota</taxon>
        <taxon>Actinomycetes</taxon>
        <taxon>Streptosporangiales</taxon>
        <taxon>Treboniaceae</taxon>
        <taxon>Trebonia</taxon>
    </lineage>
</organism>
<keyword evidence="3" id="KW-0812">Transmembrane</keyword>
<keyword evidence="3" id="KW-1133">Transmembrane helix</keyword>
<dbReference type="SUPFAM" id="SSF52279">
    <property type="entry name" value="Beta-D-glucan exohydrolase, C-terminal domain"/>
    <property type="match status" value="1"/>
</dbReference>
<dbReference type="InterPro" id="IPR036962">
    <property type="entry name" value="Glyco_hydro_3_N_sf"/>
</dbReference>
<dbReference type="PROSITE" id="PS51820">
    <property type="entry name" value="PA14"/>
    <property type="match status" value="1"/>
</dbReference>
<dbReference type="PANTHER" id="PTHR42715:SF10">
    <property type="entry name" value="BETA-GLUCOSIDASE"/>
    <property type="match status" value="1"/>
</dbReference>
<keyword evidence="3" id="KW-0472">Membrane</keyword>
<evidence type="ECO:0000256" key="3">
    <source>
        <dbReference type="SAM" id="Phobius"/>
    </source>
</evidence>